<evidence type="ECO:0000256" key="1">
    <source>
        <dbReference type="SAM" id="MobiDB-lite"/>
    </source>
</evidence>
<evidence type="ECO:0000256" key="2">
    <source>
        <dbReference type="SAM" id="SignalP"/>
    </source>
</evidence>
<keyword evidence="2" id="KW-0732">Signal</keyword>
<gene>
    <name evidence="3" type="ORF">ZHAS_00009503</name>
</gene>
<feature type="signal peptide" evidence="2">
    <location>
        <begin position="1"/>
        <end position="24"/>
    </location>
</feature>
<dbReference type="EMBL" id="KE525157">
    <property type="protein sequence ID" value="KFB41939.1"/>
    <property type="molecule type" value="Genomic_DNA"/>
</dbReference>
<dbReference type="AlphaFoldDB" id="A0A084VVE5"/>
<dbReference type="OrthoDB" id="10565633at2759"/>
<dbReference type="EMBL" id="ATLV01017173">
    <property type="status" value="NOT_ANNOTATED_CDS"/>
    <property type="molecule type" value="Genomic_DNA"/>
</dbReference>
<feature type="region of interest" description="Disordered" evidence="1">
    <location>
        <begin position="116"/>
        <end position="148"/>
    </location>
</feature>
<reference evidence="4" key="2">
    <citation type="submission" date="2020-05" db="UniProtKB">
        <authorList>
            <consortium name="EnsemblMetazoa"/>
        </authorList>
    </citation>
    <scope>IDENTIFICATION</scope>
</reference>
<organism evidence="3">
    <name type="scientific">Anopheles sinensis</name>
    <name type="common">Mosquito</name>
    <dbReference type="NCBI Taxonomy" id="74873"/>
    <lineage>
        <taxon>Eukaryota</taxon>
        <taxon>Metazoa</taxon>
        <taxon>Ecdysozoa</taxon>
        <taxon>Arthropoda</taxon>
        <taxon>Hexapoda</taxon>
        <taxon>Insecta</taxon>
        <taxon>Pterygota</taxon>
        <taxon>Neoptera</taxon>
        <taxon>Endopterygota</taxon>
        <taxon>Diptera</taxon>
        <taxon>Nematocera</taxon>
        <taxon>Culicoidea</taxon>
        <taxon>Culicidae</taxon>
        <taxon>Anophelinae</taxon>
        <taxon>Anopheles</taxon>
    </lineage>
</organism>
<evidence type="ECO:0000313" key="3">
    <source>
        <dbReference type="EMBL" id="KFB41939.1"/>
    </source>
</evidence>
<feature type="region of interest" description="Disordered" evidence="1">
    <location>
        <begin position="74"/>
        <end position="95"/>
    </location>
</feature>
<proteinExistence type="predicted"/>
<evidence type="ECO:0000313" key="5">
    <source>
        <dbReference type="Proteomes" id="UP000030765"/>
    </source>
</evidence>
<reference evidence="3 5" key="1">
    <citation type="journal article" date="2014" name="BMC Genomics">
        <title>Genome sequence of Anopheles sinensis provides insight into genetics basis of mosquito competence for malaria parasites.</title>
        <authorList>
            <person name="Zhou D."/>
            <person name="Zhang D."/>
            <person name="Ding G."/>
            <person name="Shi L."/>
            <person name="Hou Q."/>
            <person name="Ye Y."/>
            <person name="Xu Y."/>
            <person name="Zhou H."/>
            <person name="Xiong C."/>
            <person name="Li S."/>
            <person name="Yu J."/>
            <person name="Hong S."/>
            <person name="Yu X."/>
            <person name="Zou P."/>
            <person name="Chen C."/>
            <person name="Chang X."/>
            <person name="Wang W."/>
            <person name="Lv Y."/>
            <person name="Sun Y."/>
            <person name="Ma L."/>
            <person name="Shen B."/>
            <person name="Zhu C."/>
        </authorList>
    </citation>
    <scope>NUCLEOTIDE SEQUENCE [LARGE SCALE GENOMIC DNA]</scope>
</reference>
<feature type="compositionally biased region" description="Basic and acidic residues" evidence="1">
    <location>
        <begin position="116"/>
        <end position="127"/>
    </location>
</feature>
<sequence length="182" mass="20096">MNNAQKVNRWLLLACSVIVVVALATESTSATPAIESGGVFSRLSRRVQKSTPSTVAPPKDTRPSKAIGRLFKSRSATTPTAALTTAAPGKGSKALEHVESIRQRLDETVQKVRARSKEFQMEQEQKRVDRKLRRDQKKVEREAQPSALTASINPHNLKMPECPTGKVYNGRRCVLSSKLPKH</sequence>
<name>A0A084VVE5_ANOSI</name>
<keyword evidence="5" id="KW-1185">Reference proteome</keyword>
<feature type="compositionally biased region" description="Low complexity" evidence="1">
    <location>
        <begin position="76"/>
        <end position="88"/>
    </location>
</feature>
<dbReference type="VEuPathDB" id="VectorBase:ASIC009503"/>
<dbReference type="EnsemblMetazoa" id="ASIC009503-RA">
    <property type="protein sequence ID" value="ASIC009503-PA"/>
    <property type="gene ID" value="ASIC009503"/>
</dbReference>
<feature type="chain" id="PRO_5001784163" evidence="2">
    <location>
        <begin position="25"/>
        <end position="182"/>
    </location>
</feature>
<accession>A0A084VVE5</accession>
<dbReference type="Proteomes" id="UP000030765">
    <property type="component" value="Unassembled WGS sequence"/>
</dbReference>
<evidence type="ECO:0000313" key="4">
    <source>
        <dbReference type="EnsemblMetazoa" id="ASIC009503-PA"/>
    </source>
</evidence>
<dbReference type="VEuPathDB" id="VectorBase:ASIS003253"/>
<protein>
    <submittedName>
        <fullName evidence="3">AGAP013437-PA-like protein</fullName>
    </submittedName>
</protein>